<gene>
    <name evidence="3" type="ORF">Dsin_012623</name>
</gene>
<dbReference type="Proteomes" id="UP001281410">
    <property type="component" value="Unassembled WGS sequence"/>
</dbReference>
<evidence type="ECO:0000313" key="4">
    <source>
        <dbReference type="Proteomes" id="UP001281410"/>
    </source>
</evidence>
<dbReference type="AlphaFoldDB" id="A0AAE0AIF4"/>
<feature type="signal peptide" evidence="2">
    <location>
        <begin position="1"/>
        <end position="25"/>
    </location>
</feature>
<accession>A0AAE0AIF4</accession>
<keyword evidence="2" id="KW-0732">Signal</keyword>
<evidence type="ECO:0000313" key="3">
    <source>
        <dbReference type="EMBL" id="KAK3218653.1"/>
    </source>
</evidence>
<proteinExistence type="predicted"/>
<feature type="compositionally biased region" description="Low complexity" evidence="1">
    <location>
        <begin position="142"/>
        <end position="151"/>
    </location>
</feature>
<name>A0AAE0AIF4_9ROSI</name>
<organism evidence="3 4">
    <name type="scientific">Dipteronia sinensis</name>
    <dbReference type="NCBI Taxonomy" id="43782"/>
    <lineage>
        <taxon>Eukaryota</taxon>
        <taxon>Viridiplantae</taxon>
        <taxon>Streptophyta</taxon>
        <taxon>Embryophyta</taxon>
        <taxon>Tracheophyta</taxon>
        <taxon>Spermatophyta</taxon>
        <taxon>Magnoliopsida</taxon>
        <taxon>eudicotyledons</taxon>
        <taxon>Gunneridae</taxon>
        <taxon>Pentapetalae</taxon>
        <taxon>rosids</taxon>
        <taxon>malvids</taxon>
        <taxon>Sapindales</taxon>
        <taxon>Sapindaceae</taxon>
        <taxon>Hippocastanoideae</taxon>
        <taxon>Acereae</taxon>
        <taxon>Dipteronia</taxon>
    </lineage>
</organism>
<evidence type="ECO:0008006" key="5">
    <source>
        <dbReference type="Google" id="ProtNLM"/>
    </source>
</evidence>
<dbReference type="EMBL" id="JANJYJ010000004">
    <property type="protein sequence ID" value="KAK3218653.1"/>
    <property type="molecule type" value="Genomic_DNA"/>
</dbReference>
<reference evidence="3" key="1">
    <citation type="journal article" date="2023" name="Plant J.">
        <title>Genome sequences and population genomics provide insights into the demographic history, inbreeding, and mutation load of two 'living fossil' tree species of Dipteronia.</title>
        <authorList>
            <person name="Feng Y."/>
            <person name="Comes H.P."/>
            <person name="Chen J."/>
            <person name="Zhu S."/>
            <person name="Lu R."/>
            <person name="Zhang X."/>
            <person name="Li P."/>
            <person name="Qiu J."/>
            <person name="Olsen K.M."/>
            <person name="Qiu Y."/>
        </authorList>
    </citation>
    <scope>NUCLEOTIDE SEQUENCE</scope>
    <source>
        <strain evidence="3">NBL</strain>
    </source>
</reference>
<evidence type="ECO:0000256" key="1">
    <source>
        <dbReference type="SAM" id="MobiDB-lite"/>
    </source>
</evidence>
<feature type="chain" id="PRO_5042167895" description="RNase H type-1 domain-containing protein" evidence="2">
    <location>
        <begin position="26"/>
        <end position="159"/>
    </location>
</feature>
<comment type="caution">
    <text evidence="3">The sequence shown here is derived from an EMBL/GenBank/DDBJ whole genome shotgun (WGS) entry which is preliminary data.</text>
</comment>
<keyword evidence="4" id="KW-1185">Reference proteome</keyword>
<feature type="region of interest" description="Disordered" evidence="1">
    <location>
        <begin position="140"/>
        <end position="159"/>
    </location>
</feature>
<protein>
    <recommendedName>
        <fullName evidence="5">RNase H type-1 domain-containing protein</fullName>
    </recommendedName>
</protein>
<sequence>MLHCFSHLKLEDLGLFCVCLWKVWSLQNADVHESTVAREVDVVDWARGFIHDFHGGRLVKGSMPPTISFRNLVWIPLDPGMYKINFDVVIDRLVGFRTVIRDSEGFVMASSSQKIEATFSLQMAEAFAISSELAIDTGRGGPTLRPGGARAQPQHLKKN</sequence>
<evidence type="ECO:0000256" key="2">
    <source>
        <dbReference type="SAM" id="SignalP"/>
    </source>
</evidence>